<dbReference type="SUPFAM" id="SSF100950">
    <property type="entry name" value="NagB/RpiA/CoA transferase-like"/>
    <property type="match status" value="1"/>
</dbReference>
<dbReference type="InterPro" id="IPR036388">
    <property type="entry name" value="WH-like_DNA-bd_sf"/>
</dbReference>
<sequence length="248" mass="27217">MLTEERFAKIISAVDSKGSVTVAELMKLLGASESTVRRDLDELDSEGRITRVRGGAISKTGSLTSKDEEISKRKGQKQKEKATIGSYAASLIKPGDFVYIDAGTTTEQMLSYITEHDATFVTNAVNHAMVLASEGFKVYILGGEFKRITEAIVGEEALDSLNKYNFTKGFFGANGITRKEGFTTPELKEAMVKRQAFLSCKDRYVLADDTKFGTVSAIGFGDFERATIITDKLTKRGFKGFKNIKELA</sequence>
<dbReference type="InterPro" id="IPR037171">
    <property type="entry name" value="NagB/RpiA_transferase-like"/>
</dbReference>
<dbReference type="PANTHER" id="PTHR30363:SF56">
    <property type="entry name" value="TRANSCRIPTIONAL REGULATOR, DEOR FAMILY"/>
    <property type="match status" value="1"/>
</dbReference>
<keyword evidence="2" id="KW-0238">DNA-binding</keyword>
<dbReference type="InterPro" id="IPR001034">
    <property type="entry name" value="DeoR_HTH"/>
</dbReference>
<dbReference type="InterPro" id="IPR036390">
    <property type="entry name" value="WH_DNA-bd_sf"/>
</dbReference>
<evidence type="ECO:0000313" key="6">
    <source>
        <dbReference type="Proteomes" id="UP000460257"/>
    </source>
</evidence>
<keyword evidence="3" id="KW-0804">Transcription</keyword>
<evidence type="ECO:0000256" key="3">
    <source>
        <dbReference type="ARBA" id="ARBA00023163"/>
    </source>
</evidence>
<keyword evidence="6" id="KW-1185">Reference proteome</keyword>
<gene>
    <name evidence="5" type="ORF">FRC54_09610</name>
</gene>
<dbReference type="PANTHER" id="PTHR30363">
    <property type="entry name" value="HTH-TYPE TRANSCRIPTIONAL REGULATOR SRLR-RELATED"/>
    <property type="match status" value="1"/>
</dbReference>
<keyword evidence="1" id="KW-0805">Transcription regulation</keyword>
<dbReference type="PROSITE" id="PS51000">
    <property type="entry name" value="HTH_DEOR_2"/>
    <property type="match status" value="1"/>
</dbReference>
<dbReference type="InterPro" id="IPR050313">
    <property type="entry name" value="Carb_Metab_HTH_regulators"/>
</dbReference>
<reference evidence="5" key="1">
    <citation type="journal article" date="2020" name="Appl. Environ. Microbiol.">
        <title>Medium-Chain Fatty Acid Synthesis by 'Candidatus Weimeria bifida' gen. nov., sp. nov., and 'Candidatus Pseudoramibacter fermentans' sp. nov.</title>
        <authorList>
            <person name="Scarborough M.J."/>
            <person name="Myers K.S."/>
            <person name="Donohue T.J."/>
            <person name="Noguera D.R."/>
        </authorList>
    </citation>
    <scope>NUCLEOTIDE SEQUENCE</scope>
    <source>
        <strain evidence="5">LCO1.1</strain>
    </source>
</reference>
<dbReference type="Pfam" id="PF08220">
    <property type="entry name" value="HTH_DeoR"/>
    <property type="match status" value="1"/>
</dbReference>
<evidence type="ECO:0000256" key="2">
    <source>
        <dbReference type="ARBA" id="ARBA00023125"/>
    </source>
</evidence>
<evidence type="ECO:0000259" key="4">
    <source>
        <dbReference type="PROSITE" id="PS51000"/>
    </source>
</evidence>
<dbReference type="PRINTS" id="PR00037">
    <property type="entry name" value="HTHLACR"/>
</dbReference>
<accession>A0A6N7J0L5</accession>
<dbReference type="EMBL" id="VOGC01000007">
    <property type="protein sequence ID" value="MQN02134.1"/>
    <property type="molecule type" value="Genomic_DNA"/>
</dbReference>
<dbReference type="Gene3D" id="3.40.50.1360">
    <property type="match status" value="1"/>
</dbReference>
<dbReference type="InterPro" id="IPR018356">
    <property type="entry name" value="Tscrpt_reg_HTH_DeoR_CS"/>
</dbReference>
<protein>
    <submittedName>
        <fullName evidence="5">DeoR/GlpR transcriptional regulator</fullName>
    </submittedName>
</protein>
<dbReference type="Pfam" id="PF00455">
    <property type="entry name" value="DeoRC"/>
    <property type="match status" value="1"/>
</dbReference>
<organism evidence="5 6">
    <name type="scientific">Candidatus Weimeria bifida</name>
    <dbReference type="NCBI Taxonomy" id="2599074"/>
    <lineage>
        <taxon>Bacteria</taxon>
        <taxon>Bacillati</taxon>
        <taxon>Bacillota</taxon>
        <taxon>Clostridia</taxon>
        <taxon>Lachnospirales</taxon>
        <taxon>Lachnospiraceae</taxon>
        <taxon>Candidatus Weimeria</taxon>
    </lineage>
</organism>
<dbReference type="SMART" id="SM01134">
    <property type="entry name" value="DeoRC"/>
    <property type="match status" value="1"/>
</dbReference>
<dbReference type="InterPro" id="IPR014036">
    <property type="entry name" value="DeoR-like_C"/>
</dbReference>
<dbReference type="Proteomes" id="UP000460257">
    <property type="component" value="Unassembled WGS sequence"/>
</dbReference>
<name>A0A6N7J0L5_9FIRM</name>
<evidence type="ECO:0000256" key="1">
    <source>
        <dbReference type="ARBA" id="ARBA00023015"/>
    </source>
</evidence>
<dbReference type="AlphaFoldDB" id="A0A6N7J0L5"/>
<proteinExistence type="predicted"/>
<dbReference type="Gene3D" id="1.10.10.10">
    <property type="entry name" value="Winged helix-like DNA-binding domain superfamily/Winged helix DNA-binding domain"/>
    <property type="match status" value="1"/>
</dbReference>
<evidence type="ECO:0000313" key="5">
    <source>
        <dbReference type="EMBL" id="MQN02134.1"/>
    </source>
</evidence>
<dbReference type="PROSITE" id="PS00894">
    <property type="entry name" value="HTH_DEOR_1"/>
    <property type="match status" value="1"/>
</dbReference>
<dbReference type="GO" id="GO:0003677">
    <property type="term" value="F:DNA binding"/>
    <property type="evidence" value="ECO:0007669"/>
    <property type="project" value="UniProtKB-KW"/>
</dbReference>
<dbReference type="SUPFAM" id="SSF46785">
    <property type="entry name" value="Winged helix' DNA-binding domain"/>
    <property type="match status" value="1"/>
</dbReference>
<comment type="caution">
    <text evidence="5">The sequence shown here is derived from an EMBL/GenBank/DDBJ whole genome shotgun (WGS) entry which is preliminary data.</text>
</comment>
<feature type="domain" description="HTH deoR-type" evidence="4">
    <location>
        <begin position="3"/>
        <end position="58"/>
    </location>
</feature>
<dbReference type="GO" id="GO:0003700">
    <property type="term" value="F:DNA-binding transcription factor activity"/>
    <property type="evidence" value="ECO:0007669"/>
    <property type="project" value="InterPro"/>
</dbReference>
<dbReference type="SMART" id="SM00420">
    <property type="entry name" value="HTH_DEOR"/>
    <property type="match status" value="1"/>
</dbReference>